<evidence type="ECO:0000313" key="3">
    <source>
        <dbReference type="Proteomes" id="UP000013827"/>
    </source>
</evidence>
<dbReference type="Proteomes" id="UP000013827">
    <property type="component" value="Unassembled WGS sequence"/>
</dbReference>
<sequence>MASSSSAAHGPQLLKPADRQRINALPTRSRTHIFVKYRDSLRSHKTASRSLTLSQTRDFRAQKNLLSSHSDEIDSVEDARSYCVPPQWVVLVEELNRD</sequence>
<evidence type="ECO:0000313" key="2">
    <source>
        <dbReference type="EnsemblProtists" id="EOD42185"/>
    </source>
</evidence>
<dbReference type="AlphaFoldDB" id="A0A0D3L2F0"/>
<accession>A0A0D3L2F0</accession>
<reference evidence="2" key="2">
    <citation type="submission" date="2024-10" db="UniProtKB">
        <authorList>
            <consortium name="EnsemblProtists"/>
        </authorList>
    </citation>
    <scope>IDENTIFICATION</scope>
</reference>
<dbReference type="KEGG" id="ehx:EMIHUDRAFT_193846"/>
<dbReference type="RefSeq" id="XP_005794614.1">
    <property type="nucleotide sequence ID" value="XM_005794557.1"/>
</dbReference>
<dbReference type="EnsemblProtists" id="EOD42185">
    <property type="protein sequence ID" value="EOD42185"/>
    <property type="gene ID" value="EMIHUDRAFT_193846"/>
</dbReference>
<feature type="region of interest" description="Disordered" evidence="1">
    <location>
        <begin position="1"/>
        <end position="22"/>
    </location>
</feature>
<keyword evidence="3" id="KW-1185">Reference proteome</keyword>
<reference evidence="3" key="1">
    <citation type="journal article" date="2013" name="Nature">
        <title>Pan genome of the phytoplankton Emiliania underpins its global distribution.</title>
        <authorList>
            <person name="Read B.A."/>
            <person name="Kegel J."/>
            <person name="Klute M.J."/>
            <person name="Kuo A."/>
            <person name="Lefebvre S.C."/>
            <person name="Maumus F."/>
            <person name="Mayer C."/>
            <person name="Miller J."/>
            <person name="Monier A."/>
            <person name="Salamov A."/>
            <person name="Young J."/>
            <person name="Aguilar M."/>
            <person name="Claverie J.M."/>
            <person name="Frickenhaus S."/>
            <person name="Gonzalez K."/>
            <person name="Herman E.K."/>
            <person name="Lin Y.C."/>
            <person name="Napier J."/>
            <person name="Ogata H."/>
            <person name="Sarno A.F."/>
            <person name="Shmutz J."/>
            <person name="Schroeder D."/>
            <person name="de Vargas C."/>
            <person name="Verret F."/>
            <person name="von Dassow P."/>
            <person name="Valentin K."/>
            <person name="Van de Peer Y."/>
            <person name="Wheeler G."/>
            <person name="Dacks J.B."/>
            <person name="Delwiche C.F."/>
            <person name="Dyhrman S.T."/>
            <person name="Glockner G."/>
            <person name="John U."/>
            <person name="Richards T."/>
            <person name="Worden A.Z."/>
            <person name="Zhang X."/>
            <person name="Grigoriev I.V."/>
            <person name="Allen A.E."/>
            <person name="Bidle K."/>
            <person name="Borodovsky M."/>
            <person name="Bowler C."/>
            <person name="Brownlee C."/>
            <person name="Cock J.M."/>
            <person name="Elias M."/>
            <person name="Gladyshev V.N."/>
            <person name="Groth M."/>
            <person name="Guda C."/>
            <person name="Hadaegh A."/>
            <person name="Iglesias-Rodriguez M.D."/>
            <person name="Jenkins J."/>
            <person name="Jones B.M."/>
            <person name="Lawson T."/>
            <person name="Leese F."/>
            <person name="Lindquist E."/>
            <person name="Lobanov A."/>
            <person name="Lomsadze A."/>
            <person name="Malik S.B."/>
            <person name="Marsh M.E."/>
            <person name="Mackinder L."/>
            <person name="Mock T."/>
            <person name="Mueller-Roeber B."/>
            <person name="Pagarete A."/>
            <person name="Parker M."/>
            <person name="Probert I."/>
            <person name="Quesneville H."/>
            <person name="Raines C."/>
            <person name="Rensing S.A."/>
            <person name="Riano-Pachon D.M."/>
            <person name="Richier S."/>
            <person name="Rokitta S."/>
            <person name="Shiraiwa Y."/>
            <person name="Soanes D.M."/>
            <person name="van der Giezen M."/>
            <person name="Wahlund T.M."/>
            <person name="Williams B."/>
            <person name="Wilson W."/>
            <person name="Wolfe G."/>
            <person name="Wurch L.L."/>
        </authorList>
    </citation>
    <scope>NUCLEOTIDE SEQUENCE</scope>
</reference>
<protein>
    <submittedName>
        <fullName evidence="2">Uncharacterized protein</fullName>
    </submittedName>
</protein>
<dbReference type="HOGENOM" id="CLU_2339924_0_0_1"/>
<dbReference type="GeneID" id="17286788"/>
<proteinExistence type="predicted"/>
<dbReference type="PaxDb" id="2903-EOD42185"/>
<evidence type="ECO:0000256" key="1">
    <source>
        <dbReference type="SAM" id="MobiDB-lite"/>
    </source>
</evidence>
<name>A0A0D3L2F0_EMIH1</name>
<organism evidence="2 3">
    <name type="scientific">Emiliania huxleyi (strain CCMP1516)</name>
    <dbReference type="NCBI Taxonomy" id="280463"/>
    <lineage>
        <taxon>Eukaryota</taxon>
        <taxon>Haptista</taxon>
        <taxon>Haptophyta</taxon>
        <taxon>Prymnesiophyceae</taxon>
        <taxon>Isochrysidales</taxon>
        <taxon>Noelaerhabdaceae</taxon>
        <taxon>Emiliania</taxon>
    </lineage>
</organism>